<evidence type="ECO:0000313" key="2">
    <source>
        <dbReference type="EMBL" id="ALJ00999.1"/>
    </source>
</evidence>
<accession>A0A0P0CU01</accession>
<dbReference type="Proteomes" id="UP000061382">
    <property type="component" value="Chromosome"/>
</dbReference>
<sequence length="89" mass="10271">MSNIDGNTVIPKRPDIFFVANTDVPKPCDKYWQIVSTCYEAAKEIGLWKGIFYSSNLCQCVLNQKEYSCYMGIHWVEYFIVKDGKCEVS</sequence>
<dbReference type="EMBL" id="CP012643">
    <property type="protein sequence ID" value="ALJ00999.1"/>
    <property type="molecule type" value="Genomic_DNA"/>
</dbReference>
<gene>
    <name evidence="2" type="ORF">DC20_20905</name>
</gene>
<protein>
    <recommendedName>
        <fullName evidence="1">Adenylyl/Guanylyl and SMODS C-terminal sensor domain-containing protein</fullName>
    </recommendedName>
</protein>
<proteinExistence type="predicted"/>
<keyword evidence="3" id="KW-1185">Reference proteome</keyword>
<dbReference type="RefSeq" id="WP_062545634.1">
    <property type="nucleotide sequence ID" value="NZ_CP012643.1"/>
</dbReference>
<name>A0A0P0CU01_9BACT</name>
<dbReference type="Pfam" id="PF18134">
    <property type="entry name" value="AGS_C"/>
    <property type="match status" value="1"/>
</dbReference>
<dbReference type="AlphaFoldDB" id="A0A0P0CU01"/>
<dbReference type="InterPro" id="IPR040511">
    <property type="entry name" value="AGS_C"/>
</dbReference>
<evidence type="ECO:0000313" key="3">
    <source>
        <dbReference type="Proteomes" id="UP000061382"/>
    </source>
</evidence>
<dbReference type="KEGG" id="rti:DC20_20905"/>
<feature type="domain" description="Adenylyl/Guanylyl and SMODS C-terminal sensor" evidence="1">
    <location>
        <begin position="3"/>
        <end position="86"/>
    </location>
</feature>
<reference evidence="2 3" key="1">
    <citation type="submission" date="2015-08" db="EMBL/GenBank/DDBJ databases">
        <title>Complete genome sequence of Rufibacter tibetensis strain 1351t, a radiation-resistant bacterium from tibet plateau.</title>
        <authorList>
            <person name="Dai J."/>
        </authorList>
    </citation>
    <scope>NUCLEOTIDE SEQUENCE [LARGE SCALE GENOMIC DNA]</scope>
    <source>
        <strain evidence="2 3">1351</strain>
    </source>
</reference>
<organism evidence="2 3">
    <name type="scientific">Rufibacter tibetensis</name>
    <dbReference type="NCBI Taxonomy" id="512763"/>
    <lineage>
        <taxon>Bacteria</taxon>
        <taxon>Pseudomonadati</taxon>
        <taxon>Bacteroidota</taxon>
        <taxon>Cytophagia</taxon>
        <taxon>Cytophagales</taxon>
        <taxon>Hymenobacteraceae</taxon>
        <taxon>Rufibacter</taxon>
    </lineage>
</organism>
<dbReference type="PATRIC" id="fig|512763.3.peg.4595"/>
<evidence type="ECO:0000259" key="1">
    <source>
        <dbReference type="Pfam" id="PF18134"/>
    </source>
</evidence>